<protein>
    <submittedName>
        <fullName evidence="2">Uncharacterized protein</fullName>
    </submittedName>
</protein>
<dbReference type="GO" id="GO:0009306">
    <property type="term" value="P:protein secretion"/>
    <property type="evidence" value="ECO:0007669"/>
    <property type="project" value="TreeGrafter"/>
</dbReference>
<evidence type="ECO:0000256" key="1">
    <source>
        <dbReference type="SAM" id="Phobius"/>
    </source>
</evidence>
<dbReference type="Proteomes" id="UP000005237">
    <property type="component" value="Unassembled WGS sequence"/>
</dbReference>
<keyword evidence="1" id="KW-1133">Transmembrane helix</keyword>
<feature type="transmembrane region" description="Helical" evidence="1">
    <location>
        <begin position="72"/>
        <end position="95"/>
    </location>
</feature>
<dbReference type="EnsemblMetazoa" id="CJA33396b.1">
    <property type="protein sequence ID" value="CJA33396b.1"/>
    <property type="gene ID" value="WBGene00209243"/>
</dbReference>
<sequence>MITKDDYIQVINQLITQPKETWKNDPFEELVKNCPKDIVEKYVTTLPEDVTPSTSEDVRTVNFDARVQYSQILGGVYLDVCFYFYFQFLVLILILKMKNHENDEFQLSSYLKSQRDKSSDEYHLCHFKTWPYQKLIQSSLAGIIPFLEPGVGLGAAARSTFIKSWKVYDGNKEACREKLIFAAKVIQALLSCNDAITVQFLPKFIDDVICVRFQLLELGVDEYDSEIENILEKCPIDIYFGSLMFLTQDKKGKLTPKWFKAACGRQMTKILVAKDGLSHFLQYYRERGGFDFLKVEKI</sequence>
<keyword evidence="3" id="KW-1185">Reference proteome</keyword>
<dbReference type="InterPro" id="IPR039600">
    <property type="entry name" value="TANGO6/Rtp1"/>
</dbReference>
<reference evidence="2" key="2">
    <citation type="submission" date="2022-06" db="UniProtKB">
        <authorList>
            <consortium name="EnsemblMetazoa"/>
        </authorList>
    </citation>
    <scope>IDENTIFICATION</scope>
    <source>
        <strain evidence="2">DF5081</strain>
    </source>
</reference>
<keyword evidence="1" id="KW-0812">Transmembrane</keyword>
<dbReference type="PANTHER" id="PTHR20959">
    <property type="entry name" value="TRANSPORT AND GOLGI ORGANIZATION PROTEIN 6 FAMILY MEMBER"/>
    <property type="match status" value="1"/>
</dbReference>
<name>A0A8R1EEJ4_CAEJA</name>
<accession>A0A8R1EEJ4</accession>
<reference evidence="3" key="1">
    <citation type="submission" date="2010-08" db="EMBL/GenBank/DDBJ databases">
        <authorList>
            <consortium name="Caenorhabditis japonica Sequencing Consortium"/>
            <person name="Wilson R.K."/>
        </authorList>
    </citation>
    <scope>NUCLEOTIDE SEQUENCE [LARGE SCALE GENOMIC DNA]</scope>
    <source>
        <strain evidence="3">DF5081</strain>
    </source>
</reference>
<proteinExistence type="predicted"/>
<evidence type="ECO:0000313" key="3">
    <source>
        <dbReference type="Proteomes" id="UP000005237"/>
    </source>
</evidence>
<keyword evidence="1" id="KW-0472">Membrane</keyword>
<dbReference type="PANTHER" id="PTHR20959:SF1">
    <property type="entry name" value="TRANSPORT AND GOLGI ORGANIZATION PROTEIN 6 HOMOLOG"/>
    <property type="match status" value="1"/>
</dbReference>
<organism evidence="2 3">
    <name type="scientific">Caenorhabditis japonica</name>
    <dbReference type="NCBI Taxonomy" id="281687"/>
    <lineage>
        <taxon>Eukaryota</taxon>
        <taxon>Metazoa</taxon>
        <taxon>Ecdysozoa</taxon>
        <taxon>Nematoda</taxon>
        <taxon>Chromadorea</taxon>
        <taxon>Rhabditida</taxon>
        <taxon>Rhabditina</taxon>
        <taxon>Rhabditomorpha</taxon>
        <taxon>Rhabditoidea</taxon>
        <taxon>Rhabditidae</taxon>
        <taxon>Peloderinae</taxon>
        <taxon>Caenorhabditis</taxon>
    </lineage>
</organism>
<dbReference type="AlphaFoldDB" id="A0A8R1EEJ4"/>
<evidence type="ECO:0000313" key="2">
    <source>
        <dbReference type="EnsemblMetazoa" id="CJA33396b.1"/>
    </source>
</evidence>